<reference evidence="1" key="1">
    <citation type="submission" date="2019-03" db="EMBL/GenBank/DDBJ databases">
        <authorList>
            <person name="Mank J."/>
            <person name="Almeida P."/>
        </authorList>
    </citation>
    <scope>NUCLEOTIDE SEQUENCE</scope>
    <source>
        <strain evidence="1">78183</strain>
    </source>
</reference>
<dbReference type="EMBL" id="CAADRP010001577">
    <property type="protein sequence ID" value="VFU42355.1"/>
    <property type="molecule type" value="Genomic_DNA"/>
</dbReference>
<dbReference type="InterPro" id="IPR004158">
    <property type="entry name" value="DUF247_pln"/>
</dbReference>
<dbReference type="AlphaFoldDB" id="A0A6N2LM13"/>
<gene>
    <name evidence="1" type="ORF">SVIM_LOCUS253640</name>
</gene>
<proteinExistence type="predicted"/>
<dbReference type="PANTHER" id="PTHR31170">
    <property type="entry name" value="BNAC04G53230D PROTEIN"/>
    <property type="match status" value="1"/>
</dbReference>
<protein>
    <submittedName>
        <fullName evidence="1">Uncharacterized protein</fullName>
    </submittedName>
</protein>
<organism evidence="1">
    <name type="scientific">Salix viminalis</name>
    <name type="common">Common osier</name>
    <name type="synonym">Basket willow</name>
    <dbReference type="NCBI Taxonomy" id="40686"/>
    <lineage>
        <taxon>Eukaryota</taxon>
        <taxon>Viridiplantae</taxon>
        <taxon>Streptophyta</taxon>
        <taxon>Embryophyta</taxon>
        <taxon>Tracheophyta</taxon>
        <taxon>Spermatophyta</taxon>
        <taxon>Magnoliopsida</taxon>
        <taxon>eudicotyledons</taxon>
        <taxon>Gunneridae</taxon>
        <taxon>Pentapetalae</taxon>
        <taxon>rosids</taxon>
        <taxon>fabids</taxon>
        <taxon>Malpighiales</taxon>
        <taxon>Salicaceae</taxon>
        <taxon>Saliceae</taxon>
        <taxon>Salix</taxon>
    </lineage>
</organism>
<dbReference type="Pfam" id="PF03140">
    <property type="entry name" value="DUF247"/>
    <property type="match status" value="1"/>
</dbReference>
<dbReference type="PANTHER" id="PTHR31170:SF17">
    <property type="match status" value="1"/>
</dbReference>
<name>A0A6N2LM13_SALVM</name>
<sequence length="230" mass="27303">MDQFKTNKAFSRECCIYRVPARLRRLNEEAYTPRVVSIGPIHHGKENLKAMDDHKIMYLQQFLDRSKVRVKDLIKVFEGYETALRDCYAETIDYSSREDFATMIILDAVFIIMVLLKFVGESHESGSGDQIFFRPWKFVDVVWDMCLLENQLPFFLLEKLFERYPIKNCTIMELTFDLLKQVWTNWVKEDSREKINCCGVLHLVDFLRKCQQPSKYHLRTKKTRFSSANT</sequence>
<evidence type="ECO:0000313" key="1">
    <source>
        <dbReference type="EMBL" id="VFU42355.1"/>
    </source>
</evidence>
<accession>A0A6N2LM13</accession>